<organism evidence="2 3">
    <name type="scientific">Acidomonas methanolica NBRC 104435</name>
    <dbReference type="NCBI Taxonomy" id="1231351"/>
    <lineage>
        <taxon>Bacteria</taxon>
        <taxon>Pseudomonadati</taxon>
        <taxon>Pseudomonadota</taxon>
        <taxon>Alphaproteobacteria</taxon>
        <taxon>Acetobacterales</taxon>
        <taxon>Acetobacteraceae</taxon>
        <taxon>Acidomonas</taxon>
    </lineage>
</organism>
<dbReference type="EMBL" id="BAND01000038">
    <property type="protein sequence ID" value="GAJ28787.1"/>
    <property type="molecule type" value="Genomic_DNA"/>
</dbReference>
<gene>
    <name evidence="2" type="ORF">Amme_038_036</name>
</gene>
<reference evidence="2 3" key="2">
    <citation type="journal article" date="2014" name="FEMS Microbiol. Lett.">
        <title>Draft genomic DNA sequence of the facultatively methylotrophic bacterium Acidomonas methanolica type strain MB58.</title>
        <authorList>
            <person name="Higashiura N."/>
            <person name="Hadano H."/>
            <person name="Hirakawa H."/>
            <person name="Matsutani M."/>
            <person name="Takabe S."/>
            <person name="Matsushita K."/>
            <person name="Azuma Y."/>
        </authorList>
    </citation>
    <scope>NUCLEOTIDE SEQUENCE [LARGE SCALE GENOMIC DNA]</scope>
    <source>
        <strain evidence="2 3">MB58</strain>
    </source>
</reference>
<dbReference type="Proteomes" id="UP000019760">
    <property type="component" value="Unassembled WGS sequence"/>
</dbReference>
<evidence type="ECO:0000256" key="1">
    <source>
        <dbReference type="SAM" id="MobiDB-lite"/>
    </source>
</evidence>
<proteinExistence type="predicted"/>
<evidence type="ECO:0000313" key="3">
    <source>
        <dbReference type="Proteomes" id="UP000019760"/>
    </source>
</evidence>
<feature type="compositionally biased region" description="Basic and acidic residues" evidence="1">
    <location>
        <begin position="1"/>
        <end position="14"/>
    </location>
</feature>
<feature type="region of interest" description="Disordered" evidence="1">
    <location>
        <begin position="1"/>
        <end position="31"/>
    </location>
</feature>
<evidence type="ECO:0000313" key="2">
    <source>
        <dbReference type="EMBL" id="GAJ28787.1"/>
    </source>
</evidence>
<name>A0A023D3T3_ACIMT</name>
<protein>
    <submittedName>
        <fullName evidence="2">Uncharacterized protein</fullName>
    </submittedName>
</protein>
<keyword evidence="3" id="KW-1185">Reference proteome</keyword>
<dbReference type="AlphaFoldDB" id="A0A023D3T3"/>
<accession>A0A023D3T3</accession>
<sequence length="60" mass="7003">MTKRRYQSETDRRAAAFTHQARRMKRTQTGNQAALDERYGLNSRNRLHNSAAARLKTNLL</sequence>
<reference evidence="3" key="1">
    <citation type="journal article" date="2014" name="FEMS Microbiol. Lett.">
        <title>Draft Genomic DNA Sequence of the Facultatively Methylotrophic Bacterium Acidomonas methanolica type strain MB58.</title>
        <authorList>
            <person name="Higashiura N."/>
            <person name="Hadano H."/>
            <person name="Hirakawa H."/>
            <person name="Matsutani M."/>
            <person name="Takabe S."/>
            <person name="Matsushita K."/>
            <person name="Azuma Y."/>
        </authorList>
    </citation>
    <scope>NUCLEOTIDE SEQUENCE [LARGE SCALE GENOMIC DNA]</scope>
    <source>
        <strain evidence="3">MB58</strain>
    </source>
</reference>
<comment type="caution">
    <text evidence="2">The sequence shown here is derived from an EMBL/GenBank/DDBJ whole genome shotgun (WGS) entry which is preliminary data.</text>
</comment>